<evidence type="ECO:0000256" key="1">
    <source>
        <dbReference type="ARBA" id="ARBA00009437"/>
    </source>
</evidence>
<evidence type="ECO:0000259" key="5">
    <source>
        <dbReference type="PROSITE" id="PS50931"/>
    </source>
</evidence>
<evidence type="ECO:0000256" key="2">
    <source>
        <dbReference type="ARBA" id="ARBA00023015"/>
    </source>
</evidence>
<evidence type="ECO:0000313" key="7">
    <source>
        <dbReference type="Proteomes" id="UP000199424"/>
    </source>
</evidence>
<dbReference type="SUPFAM" id="SSF53850">
    <property type="entry name" value="Periplasmic binding protein-like II"/>
    <property type="match status" value="1"/>
</dbReference>
<dbReference type="FunFam" id="1.10.10.10:FF:000001">
    <property type="entry name" value="LysR family transcriptional regulator"/>
    <property type="match status" value="1"/>
</dbReference>
<keyword evidence="2" id="KW-0805">Transcription regulation</keyword>
<dbReference type="Pfam" id="PF03466">
    <property type="entry name" value="LysR_substrate"/>
    <property type="match status" value="1"/>
</dbReference>
<organism evidence="6 7">
    <name type="scientific">Pseudidiomarina maritima</name>
    <dbReference type="NCBI Taxonomy" id="519453"/>
    <lineage>
        <taxon>Bacteria</taxon>
        <taxon>Pseudomonadati</taxon>
        <taxon>Pseudomonadota</taxon>
        <taxon>Gammaproteobacteria</taxon>
        <taxon>Alteromonadales</taxon>
        <taxon>Idiomarinaceae</taxon>
        <taxon>Pseudidiomarina</taxon>
    </lineage>
</organism>
<proteinExistence type="inferred from homology"/>
<feature type="domain" description="HTH lysR-type" evidence="5">
    <location>
        <begin position="4"/>
        <end position="61"/>
    </location>
</feature>
<dbReference type="Gene3D" id="3.40.190.290">
    <property type="match status" value="1"/>
</dbReference>
<dbReference type="InterPro" id="IPR005119">
    <property type="entry name" value="LysR_subst-bd"/>
</dbReference>
<dbReference type="RefSeq" id="WP_092857245.1">
    <property type="nucleotide sequence ID" value="NZ_FOYU01000002.1"/>
</dbReference>
<dbReference type="PROSITE" id="PS50931">
    <property type="entry name" value="HTH_LYSR"/>
    <property type="match status" value="1"/>
</dbReference>
<evidence type="ECO:0000256" key="3">
    <source>
        <dbReference type="ARBA" id="ARBA00023125"/>
    </source>
</evidence>
<dbReference type="InterPro" id="IPR036390">
    <property type="entry name" value="WH_DNA-bd_sf"/>
</dbReference>
<dbReference type="AlphaFoldDB" id="A0A1I6H760"/>
<dbReference type="EMBL" id="FOYU01000002">
    <property type="protein sequence ID" value="SFR50177.1"/>
    <property type="molecule type" value="Genomic_DNA"/>
</dbReference>
<keyword evidence="4" id="KW-0804">Transcription</keyword>
<protein>
    <submittedName>
        <fullName evidence="6">LysR family transcriptional regulator, transcriptional activator of nhaA</fullName>
    </submittedName>
</protein>
<dbReference type="GO" id="GO:0000976">
    <property type="term" value="F:transcription cis-regulatory region binding"/>
    <property type="evidence" value="ECO:0007669"/>
    <property type="project" value="TreeGrafter"/>
</dbReference>
<sequence>MRELNFHHLFYFWTVAKEGHLTRAAQQLHVSQSALSSQIKQLEERLGQDLFVREGRSLKLTEFGHVVLNYAERIFNLSQEMMSMVERGDTHVVQTFRVGAVATLSRNFQENFLRPILGNPNIQLTLLSASLEQLLEQLSMHKLDLILSNRAVASDFHLPIRCQCVAQQSVSLIGPNTDALKGKEFPRDLDKVPVLVPGVSSDIRTQFDMYCEENNLQITPYAEVDDMAMLRVMSRSIQGVTVVPEVVVQDELRAGVLKKYCTLEGVVEKFYAITAKREFESTLINTLLN</sequence>
<gene>
    <name evidence="6" type="ORF">SAMN04488070_1540</name>
</gene>
<accession>A0A1I6H760</accession>
<keyword evidence="3" id="KW-0238">DNA-binding</keyword>
<dbReference type="Proteomes" id="UP000199424">
    <property type="component" value="Unassembled WGS sequence"/>
</dbReference>
<dbReference type="InterPro" id="IPR000847">
    <property type="entry name" value="LysR_HTH_N"/>
</dbReference>
<reference evidence="7" key="1">
    <citation type="submission" date="2016-10" db="EMBL/GenBank/DDBJ databases">
        <authorList>
            <person name="Varghese N."/>
            <person name="Submissions S."/>
        </authorList>
    </citation>
    <scope>NUCLEOTIDE SEQUENCE [LARGE SCALE GENOMIC DNA]</scope>
    <source>
        <strain evidence="7">CGMCC 1.7285</strain>
    </source>
</reference>
<dbReference type="Gene3D" id="1.10.10.10">
    <property type="entry name" value="Winged helix-like DNA-binding domain superfamily/Winged helix DNA-binding domain"/>
    <property type="match status" value="1"/>
</dbReference>
<dbReference type="SUPFAM" id="SSF46785">
    <property type="entry name" value="Winged helix' DNA-binding domain"/>
    <property type="match status" value="1"/>
</dbReference>
<dbReference type="PANTHER" id="PTHR30126:SF98">
    <property type="entry name" value="HTH-TYPE TRANSCRIPTIONAL ACTIVATOR BAUR"/>
    <property type="match status" value="1"/>
</dbReference>
<name>A0A1I6H760_9GAMM</name>
<dbReference type="Pfam" id="PF00126">
    <property type="entry name" value="HTH_1"/>
    <property type="match status" value="1"/>
</dbReference>
<dbReference type="PANTHER" id="PTHR30126">
    <property type="entry name" value="HTH-TYPE TRANSCRIPTIONAL REGULATOR"/>
    <property type="match status" value="1"/>
</dbReference>
<dbReference type="InterPro" id="IPR036388">
    <property type="entry name" value="WH-like_DNA-bd_sf"/>
</dbReference>
<comment type="similarity">
    <text evidence="1">Belongs to the LysR transcriptional regulatory family.</text>
</comment>
<keyword evidence="7" id="KW-1185">Reference proteome</keyword>
<evidence type="ECO:0000313" key="6">
    <source>
        <dbReference type="EMBL" id="SFR50177.1"/>
    </source>
</evidence>
<evidence type="ECO:0000256" key="4">
    <source>
        <dbReference type="ARBA" id="ARBA00023163"/>
    </source>
</evidence>
<dbReference type="PRINTS" id="PR00039">
    <property type="entry name" value="HTHLYSR"/>
</dbReference>
<dbReference type="GO" id="GO:0003700">
    <property type="term" value="F:DNA-binding transcription factor activity"/>
    <property type="evidence" value="ECO:0007669"/>
    <property type="project" value="InterPro"/>
</dbReference>